<evidence type="ECO:0000313" key="4">
    <source>
        <dbReference type="Proteomes" id="UP001174677"/>
    </source>
</evidence>
<dbReference type="PANTHER" id="PTHR47926">
    <property type="entry name" value="PENTATRICOPEPTIDE REPEAT-CONTAINING PROTEIN"/>
    <property type="match status" value="1"/>
</dbReference>
<evidence type="ECO:0000313" key="3">
    <source>
        <dbReference type="EMBL" id="KAJ9128907.1"/>
    </source>
</evidence>
<gene>
    <name evidence="3" type="ORF">P3X46_034348</name>
</gene>
<keyword evidence="4" id="KW-1185">Reference proteome</keyword>
<dbReference type="NCBIfam" id="TIGR00756">
    <property type="entry name" value="PPR"/>
    <property type="match status" value="2"/>
</dbReference>
<dbReference type="Gene3D" id="1.25.40.10">
    <property type="entry name" value="Tetratricopeptide repeat domain"/>
    <property type="match status" value="4"/>
</dbReference>
<accession>A0ABQ9K8H8</accession>
<dbReference type="Pfam" id="PF20431">
    <property type="entry name" value="E_motif"/>
    <property type="match status" value="1"/>
</dbReference>
<dbReference type="EMBL" id="JARPOI010000344">
    <property type="protein sequence ID" value="KAJ9128907.1"/>
    <property type="molecule type" value="Genomic_DNA"/>
</dbReference>
<dbReference type="InterPro" id="IPR011990">
    <property type="entry name" value="TPR-like_helical_dom_sf"/>
</dbReference>
<proteinExistence type="predicted"/>
<feature type="repeat" description="PPR" evidence="2">
    <location>
        <begin position="95"/>
        <end position="130"/>
    </location>
</feature>
<feature type="repeat" description="PPR" evidence="2">
    <location>
        <begin position="22"/>
        <end position="56"/>
    </location>
</feature>
<protein>
    <recommendedName>
        <fullName evidence="5">Pentatricopeptide repeat-containing protein</fullName>
    </recommendedName>
</protein>
<reference evidence="3 4" key="1">
    <citation type="journal article" date="2023" name="Plant Biotechnol. J.">
        <title>Chromosome-level wild Hevea brasiliensis genome provides new tools for genomic-assisted breeding and valuable loci to elevate rubber yield.</title>
        <authorList>
            <person name="Cheng H."/>
            <person name="Song X."/>
            <person name="Hu Y."/>
            <person name="Wu T."/>
            <person name="Yang Q."/>
            <person name="An Z."/>
            <person name="Feng S."/>
            <person name="Deng Z."/>
            <person name="Wu W."/>
            <person name="Zeng X."/>
            <person name="Tu M."/>
            <person name="Wang X."/>
            <person name="Huang H."/>
        </authorList>
    </citation>
    <scope>NUCLEOTIDE SEQUENCE [LARGE SCALE GENOMIC DNA]</scope>
    <source>
        <strain evidence="3">MT/VB/25A 57/8</strain>
    </source>
</reference>
<dbReference type="Pfam" id="PF01535">
    <property type="entry name" value="PPR"/>
    <property type="match status" value="4"/>
</dbReference>
<feature type="repeat" description="PPR" evidence="2">
    <location>
        <begin position="405"/>
        <end position="439"/>
    </location>
</feature>
<organism evidence="3 4">
    <name type="scientific">Hevea brasiliensis</name>
    <name type="common">Para rubber tree</name>
    <name type="synonym">Siphonia brasiliensis</name>
    <dbReference type="NCBI Taxonomy" id="3981"/>
    <lineage>
        <taxon>Eukaryota</taxon>
        <taxon>Viridiplantae</taxon>
        <taxon>Streptophyta</taxon>
        <taxon>Embryophyta</taxon>
        <taxon>Tracheophyta</taxon>
        <taxon>Spermatophyta</taxon>
        <taxon>Magnoliopsida</taxon>
        <taxon>eudicotyledons</taxon>
        <taxon>Gunneridae</taxon>
        <taxon>Pentapetalae</taxon>
        <taxon>rosids</taxon>
        <taxon>fabids</taxon>
        <taxon>Malpighiales</taxon>
        <taxon>Euphorbiaceae</taxon>
        <taxon>Crotonoideae</taxon>
        <taxon>Micrandreae</taxon>
        <taxon>Hevea</taxon>
    </lineage>
</organism>
<keyword evidence="1" id="KW-0677">Repeat</keyword>
<evidence type="ECO:0008006" key="5">
    <source>
        <dbReference type="Google" id="ProtNLM"/>
    </source>
</evidence>
<sequence length="625" mass="70398">MRSLKDGHRCQVQSIKTGLTLRIFTSNQLINLYSNHGLAREAQSLFDEMPERNVFSWNVIISGHIKARTLSQAKVIFDSASVRDLVIFDSASVRDLVTYNSMLSGYVSPDGYESYALELFIEMLRDLYKIGIYEFTLTTMVNLFAKLSMLSYGRQVHSYMVKTANDKSRFAVSSLINMYSKCGSFQAACEFNDTVSWNTLISGFAQNDYEEESLKLFVCMLHNGVKCNEHTFASLLTWKGIHACVLRNGLSSNPFIESGLIDFYCKCGNMKYAESIHLANRIESSFSITSMIVGFSRQGNMKNAIIWMALFTGYMKLLKCKAVFQLFSEFRSKELMVPVGLILVSMLGACALQPALSLGKQIHGYVFRIGIGMDKKMTTAMVDMYLKCGSITYAEKVFQQVTERDSILYNVMIAGYAHHGHENEAIQLFQEMMEKGLRPNAVTFVALLSACRHCGLVDLGESFFNSMTDKYNILPEIDHYAGMIDLYGRANQLEKALSLLKKIPIEQQDAIILGAFLNACRLNKNAELTKEVEENLLKIEGNNGARYVQLANVYAAEGNWAEMGRIRKQMRGKEAKKFAGCSWIYLDNGVHIFTSGDRTHRKAYSIYSMLACLNTVLYEVSGVIC</sequence>
<dbReference type="Pfam" id="PF13041">
    <property type="entry name" value="PPR_2"/>
    <property type="match status" value="2"/>
</dbReference>
<dbReference type="InterPro" id="IPR046960">
    <property type="entry name" value="PPR_At4g14850-like_plant"/>
</dbReference>
<dbReference type="InterPro" id="IPR002885">
    <property type="entry name" value="PPR_rpt"/>
</dbReference>
<comment type="caution">
    <text evidence="3">The sequence shown here is derived from an EMBL/GenBank/DDBJ whole genome shotgun (WGS) entry which is preliminary data.</text>
</comment>
<dbReference type="Proteomes" id="UP001174677">
    <property type="component" value="Unassembled WGS sequence"/>
</dbReference>
<dbReference type="InterPro" id="IPR046848">
    <property type="entry name" value="E_motif"/>
</dbReference>
<evidence type="ECO:0000256" key="2">
    <source>
        <dbReference type="PROSITE-ProRule" id="PRU00708"/>
    </source>
</evidence>
<feature type="repeat" description="PPR" evidence="2">
    <location>
        <begin position="193"/>
        <end position="227"/>
    </location>
</feature>
<dbReference type="PROSITE" id="PS51375">
    <property type="entry name" value="PPR"/>
    <property type="match status" value="4"/>
</dbReference>
<dbReference type="PANTHER" id="PTHR47926:SF387">
    <property type="entry name" value="PENTATRICOPEPTIDE REPEAT-CONTAINING PROTEIN"/>
    <property type="match status" value="1"/>
</dbReference>
<name>A0ABQ9K8H8_HEVBR</name>
<evidence type="ECO:0000256" key="1">
    <source>
        <dbReference type="ARBA" id="ARBA00022737"/>
    </source>
</evidence>